<accession>A0ABT0E969</accession>
<keyword evidence="4" id="KW-1185">Reference proteome</keyword>
<evidence type="ECO:0000313" key="4">
    <source>
        <dbReference type="Proteomes" id="UP001165524"/>
    </source>
</evidence>
<feature type="region of interest" description="Disordered" evidence="1">
    <location>
        <begin position="188"/>
        <end position="222"/>
    </location>
</feature>
<evidence type="ECO:0000313" key="3">
    <source>
        <dbReference type="EMBL" id="MCK0538375.1"/>
    </source>
</evidence>
<gene>
    <name evidence="3" type="ORF">MU846_11695</name>
</gene>
<protein>
    <submittedName>
        <fullName evidence="3">GDYXXLXY domain-containing protein</fullName>
    </submittedName>
</protein>
<keyword evidence="2" id="KW-0472">Membrane</keyword>
<comment type="caution">
    <text evidence="3">The sequence shown here is derived from an EMBL/GenBank/DDBJ whole genome shotgun (WGS) entry which is preliminary data.</text>
</comment>
<proteinExistence type="predicted"/>
<evidence type="ECO:0000256" key="1">
    <source>
        <dbReference type="SAM" id="MobiDB-lite"/>
    </source>
</evidence>
<dbReference type="Pfam" id="PF14345">
    <property type="entry name" value="GDYXXLXY"/>
    <property type="match status" value="1"/>
</dbReference>
<sequence length="222" mass="24293">MSNEQRLRELAEKPVNWRGWLLLLAVIAQLAVLAGVYAGARYPAWVGEAVQLRVVPVDPRDLFRGNYARLNYTITRLPVEMADEPHRLQRGARVYVSLVEGEGEGEGGLWQAQRIHHQHPREGTVLRGRVSWATTEIAWINYGIEAWFAPKEKALALERELRSGAVATIKVAPSGRAALIAIDAGEGLPPLAPRAEADPAELPAAAEEETASSPLRPPPNAP</sequence>
<keyword evidence="2" id="KW-1133">Transmembrane helix</keyword>
<dbReference type="EMBL" id="JALKII010000008">
    <property type="protein sequence ID" value="MCK0538375.1"/>
    <property type="molecule type" value="Genomic_DNA"/>
</dbReference>
<dbReference type="InterPro" id="IPR025833">
    <property type="entry name" value="GDYXXLXY"/>
</dbReference>
<evidence type="ECO:0000256" key="2">
    <source>
        <dbReference type="SAM" id="Phobius"/>
    </source>
</evidence>
<keyword evidence="2" id="KW-0812">Transmembrane</keyword>
<reference evidence="3" key="1">
    <citation type="submission" date="2022-04" db="EMBL/GenBank/DDBJ databases">
        <title>Alcanivorax sp. CY1518 draft genome sequence.</title>
        <authorList>
            <person name="Zhao G."/>
            <person name="An M."/>
        </authorList>
    </citation>
    <scope>NUCLEOTIDE SEQUENCE</scope>
    <source>
        <strain evidence="3">CY1518</strain>
    </source>
</reference>
<organism evidence="3 4">
    <name type="scientific">Alcanivorax quisquiliarum</name>
    <dbReference type="NCBI Taxonomy" id="2933565"/>
    <lineage>
        <taxon>Bacteria</taxon>
        <taxon>Pseudomonadati</taxon>
        <taxon>Pseudomonadota</taxon>
        <taxon>Gammaproteobacteria</taxon>
        <taxon>Oceanospirillales</taxon>
        <taxon>Alcanivoracaceae</taxon>
        <taxon>Alcanivorax</taxon>
    </lineage>
</organism>
<feature type="transmembrane region" description="Helical" evidence="2">
    <location>
        <begin position="20"/>
        <end position="40"/>
    </location>
</feature>
<dbReference type="RefSeq" id="WP_246952933.1">
    <property type="nucleotide sequence ID" value="NZ_JALKII010000008.1"/>
</dbReference>
<dbReference type="Proteomes" id="UP001165524">
    <property type="component" value="Unassembled WGS sequence"/>
</dbReference>
<name>A0ABT0E969_9GAMM</name>